<keyword evidence="17" id="KW-1185">Reference proteome</keyword>
<dbReference type="InterPro" id="IPR001245">
    <property type="entry name" value="Ser-Thr/Tyr_kinase_cat_dom"/>
</dbReference>
<dbReference type="InterPro" id="IPR000719">
    <property type="entry name" value="Prot_kinase_dom"/>
</dbReference>
<dbReference type="InterPro" id="IPR017441">
    <property type="entry name" value="Protein_kinase_ATP_BS"/>
</dbReference>
<sequence>MFADLSALGAFFIPESIHLEMSSLVELTLAHNNLSTIPNLSGLSSLEKLGLQGNRLMAISQEEIVLNLPISLKELNLASNQLTDLPTSIVKLSNLNTLCISNNNFKTLPSVLLDSKYESLTSLNISSCRYLEVFHIPTALVSLTTFIATGLERIAVLPEEIGRLSTLECLDLSENDFTTDGRLPWSITQLVNLKELSLNHSKLANFPLQILNLVNLRKLSLSNNLFTKLPNDISPLHNLVELNLSNNRLENVPSSIGQLEKLQVLSIQHNQIKELKPSMGLLPLEHLAIQGNPLRTPPPEIIAKGTVSILKFLKDLTKGQEECYRMKLMVVGQENVGKTTLIKVLRDKKKIKTLLAQPNVSTDGIIIDDWVLSGGQVKTKSKTVDNITLTTMDFAGQEVYYTTHQFFLSERSIYIIVWNTLKDEEHSRVEFWLQSITTRAPNSAIIIVGTHLDDLPSQSSAKTIKKQMEEKYCKRFPNIKEIKLVSCTSGKGLTSLRETIEQIASAQPNMGEILPSSYLLLENLVKEERRVRTIPTMSWAEFVQLGKLCTINDEDELVRATIFLNQIGSLVYFPNEEGLKKIVILDPQWITLMLASIITVKHNYTNQGVILHRDLKHIWKAPFYPQELHPHLLTLLEKFEISFNFQGKTSSGQLQDVVHDDNARSLIPALLSNECPSEFGKLWGSNRGGVMAAIQYGRQYQFDFIPTGLFSRLMVRILNFASSEAICYWRNGIILQREGEQVLVELAENLRILRFTIRGAGKQSVALLSRDVIETIQSLLQDSFKLQAKAITVPCVHCVEMGNEEDPFLFTLQQCENAVLNNIPYLMCRDTVNVRTDNLVPDLSMATFSGTRITKEQLQFQKLIGEGGSALVYMGMYKGKTVAIKKLKVGGASEDEDAGQDSEFLLSKAFTEFRRECWILSGLDHHENIVGLLGLCLNPLAIVTEFLPDGNLHGYLNKQSGKRLPWKLAIELSLDIALGMEYLHSSSPPILHRDLKSPNILMTTDKEKGRILAKVADFGLSGLQHTIIERCVVNPVWLAPEIMSGGEATTKSDIYSFGVILWEILTCSEFFGEISFMSVLEDMVIAGKRPAIPDWCHPTFTKLIEDCWNNDPKKRPPFTAIVSTLKQLQSSVIDK</sequence>
<dbReference type="AlphaFoldDB" id="D3BJD3"/>
<evidence type="ECO:0000256" key="5">
    <source>
        <dbReference type="ARBA" id="ARBA00022679"/>
    </source>
</evidence>
<dbReference type="SUPFAM" id="SSF52058">
    <property type="entry name" value="L domain-like"/>
    <property type="match status" value="1"/>
</dbReference>
<proteinExistence type="inferred from homology"/>
<dbReference type="Gene3D" id="3.30.70.1390">
    <property type="entry name" value="ROC domain from the Parkinson's disease-associated leucine-rich repeat kinase 2"/>
    <property type="match status" value="1"/>
</dbReference>
<keyword evidence="8" id="KW-0418">Kinase</keyword>
<dbReference type="PROSITE" id="PS51424">
    <property type="entry name" value="ROC"/>
    <property type="match status" value="1"/>
</dbReference>
<dbReference type="PROSITE" id="PS50011">
    <property type="entry name" value="PROTEIN_KINASE_DOM"/>
    <property type="match status" value="1"/>
</dbReference>
<keyword evidence="7 13" id="KW-0547">Nucleotide-binding</keyword>
<dbReference type="InParanoid" id="D3BJD3"/>
<keyword evidence="10" id="KW-0342">GTP-binding</keyword>
<evidence type="ECO:0000256" key="7">
    <source>
        <dbReference type="ARBA" id="ARBA00022741"/>
    </source>
</evidence>
<dbReference type="GO" id="GO:0005737">
    <property type="term" value="C:cytoplasm"/>
    <property type="evidence" value="ECO:0007669"/>
    <property type="project" value="UniProtKB-ARBA"/>
</dbReference>
<evidence type="ECO:0000313" key="16">
    <source>
        <dbReference type="EMBL" id="EFA78013.1"/>
    </source>
</evidence>
<dbReference type="InterPro" id="IPR027417">
    <property type="entry name" value="P-loop_NTPase"/>
</dbReference>
<dbReference type="Gene3D" id="1.10.510.10">
    <property type="entry name" value="Transferase(Phosphotransferase) domain 1"/>
    <property type="match status" value="1"/>
</dbReference>
<accession>D3BJD3</accession>
<dbReference type="Gene3D" id="3.30.200.20">
    <property type="entry name" value="Phosphorylase Kinase, domain 1"/>
    <property type="match status" value="1"/>
</dbReference>
<keyword evidence="3" id="KW-0723">Serine/threonine-protein kinase</keyword>
<dbReference type="InterPro" id="IPR008271">
    <property type="entry name" value="Ser/Thr_kinase_AS"/>
</dbReference>
<dbReference type="GeneID" id="31364137"/>
<evidence type="ECO:0000256" key="13">
    <source>
        <dbReference type="PROSITE-ProRule" id="PRU10141"/>
    </source>
</evidence>
<keyword evidence="9 13" id="KW-0067">ATP-binding</keyword>
<name>D3BJD3_HETP5</name>
<dbReference type="InterPro" id="IPR050647">
    <property type="entry name" value="Plant_LRR-RLKs"/>
</dbReference>
<dbReference type="InterPro" id="IPR020859">
    <property type="entry name" value="ROC"/>
</dbReference>
<feature type="binding site" evidence="13">
    <location>
        <position position="886"/>
    </location>
    <ligand>
        <name>ATP</name>
        <dbReference type="ChEBI" id="CHEBI:30616"/>
    </ligand>
</feature>
<dbReference type="Pfam" id="PF08477">
    <property type="entry name" value="Roc"/>
    <property type="match status" value="1"/>
</dbReference>
<dbReference type="GO" id="GO:0004674">
    <property type="term" value="F:protein serine/threonine kinase activity"/>
    <property type="evidence" value="ECO:0007669"/>
    <property type="project" value="UniProtKB-KW"/>
</dbReference>
<comment type="similarity">
    <text evidence="1">Belongs to the protein kinase superfamily. TKL Ser/Thr protein kinase family. ROCO subfamily.</text>
</comment>
<feature type="domain" description="Roc" evidence="15">
    <location>
        <begin position="319"/>
        <end position="507"/>
    </location>
</feature>
<comment type="catalytic activity">
    <reaction evidence="12">
        <text>L-seryl-[protein] + ATP = O-phospho-L-seryl-[protein] + ADP + H(+)</text>
        <dbReference type="Rhea" id="RHEA:17989"/>
        <dbReference type="Rhea" id="RHEA-COMP:9863"/>
        <dbReference type="Rhea" id="RHEA-COMP:11604"/>
        <dbReference type="ChEBI" id="CHEBI:15378"/>
        <dbReference type="ChEBI" id="CHEBI:29999"/>
        <dbReference type="ChEBI" id="CHEBI:30616"/>
        <dbReference type="ChEBI" id="CHEBI:83421"/>
        <dbReference type="ChEBI" id="CHEBI:456216"/>
        <dbReference type="EC" id="2.7.11.1"/>
    </reaction>
</comment>
<dbReference type="SUPFAM" id="SSF52540">
    <property type="entry name" value="P-loop containing nucleoside triphosphate hydrolases"/>
    <property type="match status" value="1"/>
</dbReference>
<dbReference type="Pfam" id="PF13855">
    <property type="entry name" value="LRR_8"/>
    <property type="match status" value="1"/>
</dbReference>
<evidence type="ECO:0000256" key="1">
    <source>
        <dbReference type="ARBA" id="ARBA00008171"/>
    </source>
</evidence>
<dbReference type="Gene3D" id="3.40.50.300">
    <property type="entry name" value="P-loop containing nucleotide triphosphate hydrolases"/>
    <property type="match status" value="1"/>
</dbReference>
<dbReference type="EMBL" id="ADBJ01000038">
    <property type="protein sequence ID" value="EFA78013.1"/>
    <property type="molecule type" value="Genomic_DNA"/>
</dbReference>
<dbReference type="Pfam" id="PF00560">
    <property type="entry name" value="LRR_1"/>
    <property type="match status" value="2"/>
</dbReference>
<evidence type="ECO:0000256" key="3">
    <source>
        <dbReference type="ARBA" id="ARBA00022527"/>
    </source>
</evidence>
<keyword evidence="6" id="KW-0677">Repeat</keyword>
<dbReference type="PROSITE" id="PS00108">
    <property type="entry name" value="PROTEIN_KINASE_ST"/>
    <property type="match status" value="1"/>
</dbReference>
<dbReference type="InterPro" id="IPR001611">
    <property type="entry name" value="Leu-rich_rpt"/>
</dbReference>
<reference evidence="16 17" key="1">
    <citation type="journal article" date="2011" name="Genome Res.">
        <title>Phylogeny-wide analysis of social amoeba genomes highlights ancient origins for complex intercellular communication.</title>
        <authorList>
            <person name="Heidel A.J."/>
            <person name="Lawal H.M."/>
            <person name="Felder M."/>
            <person name="Schilde C."/>
            <person name="Helps N.R."/>
            <person name="Tunggal B."/>
            <person name="Rivero F."/>
            <person name="John U."/>
            <person name="Schleicher M."/>
            <person name="Eichinger L."/>
            <person name="Platzer M."/>
            <person name="Noegel A.A."/>
            <person name="Schaap P."/>
            <person name="Gloeckner G."/>
        </authorList>
    </citation>
    <scope>NUCLEOTIDE SEQUENCE [LARGE SCALE GENOMIC DNA]</scope>
    <source>
        <strain evidence="17">ATCC 26659 / Pp 5 / PN500</strain>
    </source>
</reference>
<organism evidence="16 17">
    <name type="scientific">Heterostelium pallidum (strain ATCC 26659 / Pp 5 / PN500)</name>
    <name type="common">Cellular slime mold</name>
    <name type="synonym">Polysphondylium pallidum</name>
    <dbReference type="NCBI Taxonomy" id="670386"/>
    <lineage>
        <taxon>Eukaryota</taxon>
        <taxon>Amoebozoa</taxon>
        <taxon>Evosea</taxon>
        <taxon>Eumycetozoa</taxon>
        <taxon>Dictyostelia</taxon>
        <taxon>Acytosteliales</taxon>
        <taxon>Acytosteliaceae</taxon>
        <taxon>Heterostelium</taxon>
    </lineage>
</organism>
<dbReference type="GO" id="GO:0005525">
    <property type="term" value="F:GTP binding"/>
    <property type="evidence" value="ECO:0007669"/>
    <property type="project" value="UniProtKB-KW"/>
</dbReference>
<evidence type="ECO:0000256" key="9">
    <source>
        <dbReference type="ARBA" id="ARBA00022840"/>
    </source>
</evidence>
<dbReference type="PROSITE" id="PS00107">
    <property type="entry name" value="PROTEIN_KINASE_ATP"/>
    <property type="match status" value="1"/>
</dbReference>
<dbReference type="OMA" id="RECWASE"/>
<dbReference type="RefSeq" id="XP_020430141.1">
    <property type="nucleotide sequence ID" value="XM_020579466.1"/>
</dbReference>
<dbReference type="PROSITE" id="PS51419">
    <property type="entry name" value="RAB"/>
    <property type="match status" value="1"/>
</dbReference>
<dbReference type="Pfam" id="PF16095">
    <property type="entry name" value="COR-A"/>
    <property type="match status" value="1"/>
</dbReference>
<dbReference type="InterPro" id="IPR032675">
    <property type="entry name" value="LRR_dom_sf"/>
</dbReference>
<dbReference type="InterPro" id="IPR036388">
    <property type="entry name" value="WH-like_DNA-bd_sf"/>
</dbReference>
<dbReference type="SMART" id="SM00220">
    <property type="entry name" value="S_TKc"/>
    <property type="match status" value="1"/>
</dbReference>
<dbReference type="Pfam" id="PF25497">
    <property type="entry name" value="COR-B"/>
    <property type="match status" value="1"/>
</dbReference>
<dbReference type="SMART" id="SM00369">
    <property type="entry name" value="LRR_TYP"/>
    <property type="match status" value="8"/>
</dbReference>
<dbReference type="InterPro" id="IPR003591">
    <property type="entry name" value="Leu-rich_rpt_typical-subtyp"/>
</dbReference>
<evidence type="ECO:0000313" key="17">
    <source>
        <dbReference type="Proteomes" id="UP000001396"/>
    </source>
</evidence>
<dbReference type="Proteomes" id="UP000001396">
    <property type="component" value="Unassembled WGS sequence"/>
</dbReference>
<dbReference type="Gene3D" id="3.80.10.10">
    <property type="entry name" value="Ribonuclease Inhibitor"/>
    <property type="match status" value="2"/>
</dbReference>
<dbReference type="SMART" id="SM00365">
    <property type="entry name" value="LRR_SD22"/>
    <property type="match status" value="4"/>
</dbReference>
<dbReference type="SMART" id="SM00364">
    <property type="entry name" value="LRR_BAC"/>
    <property type="match status" value="6"/>
</dbReference>
<evidence type="ECO:0000256" key="2">
    <source>
        <dbReference type="ARBA" id="ARBA00012513"/>
    </source>
</evidence>
<dbReference type="SUPFAM" id="SSF56112">
    <property type="entry name" value="Protein kinase-like (PK-like)"/>
    <property type="match status" value="1"/>
</dbReference>
<protein>
    <recommendedName>
        <fullName evidence="2">non-specific serine/threonine protein kinase</fullName>
        <ecNumber evidence="2">2.7.11.1</ecNumber>
    </recommendedName>
</protein>
<dbReference type="GO" id="GO:0005524">
    <property type="term" value="F:ATP binding"/>
    <property type="evidence" value="ECO:0007669"/>
    <property type="project" value="UniProtKB-UniRule"/>
</dbReference>
<comment type="catalytic activity">
    <reaction evidence="11">
        <text>L-threonyl-[protein] + ATP = O-phospho-L-threonyl-[protein] + ADP + H(+)</text>
        <dbReference type="Rhea" id="RHEA:46608"/>
        <dbReference type="Rhea" id="RHEA-COMP:11060"/>
        <dbReference type="Rhea" id="RHEA-COMP:11605"/>
        <dbReference type="ChEBI" id="CHEBI:15378"/>
        <dbReference type="ChEBI" id="CHEBI:30013"/>
        <dbReference type="ChEBI" id="CHEBI:30616"/>
        <dbReference type="ChEBI" id="CHEBI:61977"/>
        <dbReference type="ChEBI" id="CHEBI:456216"/>
        <dbReference type="EC" id="2.7.11.1"/>
    </reaction>
</comment>
<dbReference type="PANTHER" id="PTHR48056">
    <property type="entry name" value="LRR RECEPTOR-LIKE SERINE/THREONINE-PROTEIN KINASE-RELATED"/>
    <property type="match status" value="1"/>
</dbReference>
<dbReference type="InterPro" id="IPR032171">
    <property type="entry name" value="COR-A"/>
</dbReference>
<dbReference type="STRING" id="670386.D3BJD3"/>
<evidence type="ECO:0000259" key="15">
    <source>
        <dbReference type="PROSITE" id="PS51424"/>
    </source>
</evidence>
<evidence type="ECO:0000256" key="6">
    <source>
        <dbReference type="ARBA" id="ARBA00022737"/>
    </source>
</evidence>
<evidence type="ECO:0000259" key="14">
    <source>
        <dbReference type="PROSITE" id="PS50011"/>
    </source>
</evidence>
<comment type="caution">
    <text evidence="16">The sequence shown here is derived from an EMBL/GenBank/DDBJ whole genome shotgun (WGS) entry which is preliminary data.</text>
</comment>
<dbReference type="InterPro" id="IPR057263">
    <property type="entry name" value="COR-B"/>
</dbReference>
<dbReference type="Gene3D" id="1.10.10.10">
    <property type="entry name" value="Winged helix-like DNA-binding domain superfamily/Winged helix DNA-binding domain"/>
    <property type="match status" value="1"/>
</dbReference>
<evidence type="ECO:0000256" key="12">
    <source>
        <dbReference type="ARBA" id="ARBA00048679"/>
    </source>
</evidence>
<evidence type="ECO:0000256" key="8">
    <source>
        <dbReference type="ARBA" id="ARBA00022777"/>
    </source>
</evidence>
<keyword evidence="5" id="KW-0808">Transferase</keyword>
<evidence type="ECO:0000256" key="4">
    <source>
        <dbReference type="ARBA" id="ARBA00022614"/>
    </source>
</evidence>
<dbReference type="PRINTS" id="PR00109">
    <property type="entry name" value="TYRKINASE"/>
</dbReference>
<gene>
    <name evidence="16" type="primary">pats1</name>
    <name evidence="16" type="ORF">PPL_08658</name>
</gene>
<dbReference type="PANTHER" id="PTHR48056:SF81">
    <property type="entry name" value="RECEPTOR PROTEIN-TYROSINE KINASE CEPR1"/>
    <property type="match status" value="1"/>
</dbReference>
<dbReference type="Gene3D" id="3.30.310.200">
    <property type="match status" value="1"/>
</dbReference>
<dbReference type="EC" id="2.7.11.1" evidence="2"/>
<dbReference type="CDD" id="cd13999">
    <property type="entry name" value="STKc_MAP3K-like"/>
    <property type="match status" value="1"/>
</dbReference>
<evidence type="ECO:0000256" key="10">
    <source>
        <dbReference type="ARBA" id="ARBA00023134"/>
    </source>
</evidence>
<dbReference type="PROSITE" id="PS51450">
    <property type="entry name" value="LRR"/>
    <property type="match status" value="5"/>
</dbReference>
<evidence type="ECO:0000256" key="11">
    <source>
        <dbReference type="ARBA" id="ARBA00047899"/>
    </source>
</evidence>
<dbReference type="InterPro" id="IPR011009">
    <property type="entry name" value="Kinase-like_dom_sf"/>
</dbReference>
<dbReference type="Pfam" id="PF07714">
    <property type="entry name" value="PK_Tyr_Ser-Thr"/>
    <property type="match status" value="1"/>
</dbReference>
<feature type="domain" description="Protein kinase" evidence="14">
    <location>
        <begin position="858"/>
        <end position="1128"/>
    </location>
</feature>
<keyword evidence="4" id="KW-0433">Leucine-rich repeat</keyword>